<dbReference type="AlphaFoldDB" id="A0AA42MCG7"/>
<dbReference type="EMBL" id="JAOCCL010000065">
    <property type="protein sequence ID" value="MDH0827890.1"/>
    <property type="molecule type" value="Genomic_DNA"/>
</dbReference>
<evidence type="ECO:0000313" key="1">
    <source>
        <dbReference type="EMBL" id="MDH0827890.1"/>
    </source>
</evidence>
<accession>A0AA42MCG7</accession>
<gene>
    <name evidence="1" type="ORF">N5C97_15670</name>
</gene>
<comment type="caution">
    <text evidence="1">The sequence shown here is derived from an EMBL/GenBank/DDBJ whole genome shotgun (WGS) entry which is preliminary data.</text>
</comment>
<sequence length="122" mass="13211">MPKYTYSNALKTSDPAALVLPTKPRIVLDKGVETEVSQEDHDKLVKHKIIGALISLGEIKVEGAKAQKPEKTAEEITAEAAAKELAKQLKAVRTALTKKGVEFSEDETLEELEAKLAQADTA</sequence>
<evidence type="ECO:0000313" key="2">
    <source>
        <dbReference type="Proteomes" id="UP001160116"/>
    </source>
</evidence>
<name>A0AA42MCG7_ACIJO</name>
<dbReference type="Proteomes" id="UP001160116">
    <property type="component" value="Unassembled WGS sequence"/>
</dbReference>
<reference evidence="1" key="1">
    <citation type="submission" date="2022-09" db="EMBL/GenBank/DDBJ databases">
        <title>Intensive care unit water sources are persistently colonized with multi-drug resistant bacteria and are the site of extensive horizontal gene transfer of antibiotic resistance genes.</title>
        <authorList>
            <person name="Diorio-Toth L."/>
        </authorList>
    </citation>
    <scope>NUCLEOTIDE SEQUENCE</scope>
    <source>
        <strain evidence="1">GD03885</strain>
    </source>
</reference>
<dbReference type="RefSeq" id="WP_279679365.1">
    <property type="nucleotide sequence ID" value="NZ_JAOCCL010000065.1"/>
</dbReference>
<proteinExistence type="predicted"/>
<organism evidence="1 2">
    <name type="scientific">Acinetobacter johnsonii</name>
    <dbReference type="NCBI Taxonomy" id="40214"/>
    <lineage>
        <taxon>Bacteria</taxon>
        <taxon>Pseudomonadati</taxon>
        <taxon>Pseudomonadota</taxon>
        <taxon>Gammaproteobacteria</taxon>
        <taxon>Moraxellales</taxon>
        <taxon>Moraxellaceae</taxon>
        <taxon>Acinetobacter</taxon>
    </lineage>
</organism>
<protein>
    <submittedName>
        <fullName evidence="1">Uncharacterized protein</fullName>
    </submittedName>
</protein>